<evidence type="ECO:0000313" key="2">
    <source>
        <dbReference type="Proteomes" id="UP000791440"/>
    </source>
</evidence>
<organism evidence="1 2">
    <name type="scientific">Manduca sexta</name>
    <name type="common">Tobacco hawkmoth</name>
    <name type="synonym">Tobacco hornworm</name>
    <dbReference type="NCBI Taxonomy" id="7130"/>
    <lineage>
        <taxon>Eukaryota</taxon>
        <taxon>Metazoa</taxon>
        <taxon>Ecdysozoa</taxon>
        <taxon>Arthropoda</taxon>
        <taxon>Hexapoda</taxon>
        <taxon>Insecta</taxon>
        <taxon>Pterygota</taxon>
        <taxon>Neoptera</taxon>
        <taxon>Endopterygota</taxon>
        <taxon>Lepidoptera</taxon>
        <taxon>Glossata</taxon>
        <taxon>Ditrysia</taxon>
        <taxon>Bombycoidea</taxon>
        <taxon>Sphingidae</taxon>
        <taxon>Sphinginae</taxon>
        <taxon>Sphingini</taxon>
        <taxon>Manduca</taxon>
    </lineage>
</organism>
<evidence type="ECO:0000313" key="1">
    <source>
        <dbReference type="EMBL" id="KAG6458782.1"/>
    </source>
</evidence>
<dbReference type="InterPro" id="IPR052055">
    <property type="entry name" value="Hepadnavirus_pol/RT"/>
</dbReference>
<reference evidence="1" key="2">
    <citation type="submission" date="2020-12" db="EMBL/GenBank/DDBJ databases">
        <authorList>
            <person name="Kanost M."/>
        </authorList>
    </citation>
    <scope>NUCLEOTIDE SEQUENCE</scope>
</reference>
<reference evidence="1" key="1">
    <citation type="journal article" date="2016" name="Insect Biochem. Mol. Biol.">
        <title>Multifaceted biological insights from a draft genome sequence of the tobacco hornworm moth, Manduca sexta.</title>
        <authorList>
            <person name="Kanost M.R."/>
            <person name="Arrese E.L."/>
            <person name="Cao X."/>
            <person name="Chen Y.R."/>
            <person name="Chellapilla S."/>
            <person name="Goldsmith M.R."/>
            <person name="Grosse-Wilde E."/>
            <person name="Heckel D.G."/>
            <person name="Herndon N."/>
            <person name="Jiang H."/>
            <person name="Papanicolaou A."/>
            <person name="Qu J."/>
            <person name="Soulages J.L."/>
            <person name="Vogel H."/>
            <person name="Walters J."/>
            <person name="Waterhouse R.M."/>
            <person name="Ahn S.J."/>
            <person name="Almeida F.C."/>
            <person name="An C."/>
            <person name="Aqrawi P."/>
            <person name="Bretschneider A."/>
            <person name="Bryant W.B."/>
            <person name="Bucks S."/>
            <person name="Chao H."/>
            <person name="Chevignon G."/>
            <person name="Christen J.M."/>
            <person name="Clarke D.F."/>
            <person name="Dittmer N.T."/>
            <person name="Ferguson L.C.F."/>
            <person name="Garavelou S."/>
            <person name="Gordon K.H.J."/>
            <person name="Gunaratna R.T."/>
            <person name="Han Y."/>
            <person name="Hauser F."/>
            <person name="He Y."/>
            <person name="Heidel-Fischer H."/>
            <person name="Hirsh A."/>
            <person name="Hu Y."/>
            <person name="Jiang H."/>
            <person name="Kalra D."/>
            <person name="Klinner C."/>
            <person name="Konig C."/>
            <person name="Kovar C."/>
            <person name="Kroll A.R."/>
            <person name="Kuwar S.S."/>
            <person name="Lee S.L."/>
            <person name="Lehman R."/>
            <person name="Li K."/>
            <person name="Li Z."/>
            <person name="Liang H."/>
            <person name="Lovelace S."/>
            <person name="Lu Z."/>
            <person name="Mansfield J.H."/>
            <person name="McCulloch K.J."/>
            <person name="Mathew T."/>
            <person name="Morton B."/>
            <person name="Muzny D.M."/>
            <person name="Neunemann D."/>
            <person name="Ongeri F."/>
            <person name="Pauchet Y."/>
            <person name="Pu L.L."/>
            <person name="Pyrousis I."/>
            <person name="Rao X.J."/>
            <person name="Redding A."/>
            <person name="Roesel C."/>
            <person name="Sanchez-Gracia A."/>
            <person name="Schaack S."/>
            <person name="Shukla A."/>
            <person name="Tetreau G."/>
            <person name="Wang Y."/>
            <person name="Xiong G.H."/>
            <person name="Traut W."/>
            <person name="Walsh T.K."/>
            <person name="Worley K.C."/>
            <person name="Wu D."/>
            <person name="Wu W."/>
            <person name="Wu Y.Q."/>
            <person name="Zhang X."/>
            <person name="Zou Z."/>
            <person name="Zucker H."/>
            <person name="Briscoe A.D."/>
            <person name="Burmester T."/>
            <person name="Clem R.J."/>
            <person name="Feyereisen R."/>
            <person name="Grimmelikhuijzen C.J.P."/>
            <person name="Hamodrakas S.J."/>
            <person name="Hansson B.S."/>
            <person name="Huguet E."/>
            <person name="Jermiin L.S."/>
            <person name="Lan Q."/>
            <person name="Lehman H.K."/>
            <person name="Lorenzen M."/>
            <person name="Merzendorfer H."/>
            <person name="Michalopoulos I."/>
            <person name="Morton D.B."/>
            <person name="Muthukrishnan S."/>
            <person name="Oakeshott J.G."/>
            <person name="Palmer W."/>
            <person name="Park Y."/>
            <person name="Passarelli A.L."/>
            <person name="Rozas J."/>
            <person name="Schwartz L.M."/>
            <person name="Smith W."/>
            <person name="Southgate A."/>
            <person name="Vilcinskas A."/>
            <person name="Vogt R."/>
            <person name="Wang P."/>
            <person name="Werren J."/>
            <person name="Yu X.Q."/>
            <person name="Zhou J.J."/>
            <person name="Brown S.J."/>
            <person name="Scherer S.E."/>
            <person name="Richards S."/>
            <person name="Blissard G.W."/>
        </authorList>
    </citation>
    <scope>NUCLEOTIDE SEQUENCE</scope>
</reference>
<protein>
    <submittedName>
        <fullName evidence="1">Uncharacterized protein</fullName>
    </submittedName>
</protein>
<dbReference type="CDD" id="cd09275">
    <property type="entry name" value="RNase_HI_RT_DIRS1"/>
    <property type="match status" value="1"/>
</dbReference>
<dbReference type="Proteomes" id="UP000791440">
    <property type="component" value="Unassembled WGS sequence"/>
</dbReference>
<proteinExistence type="predicted"/>
<keyword evidence="2" id="KW-1185">Reference proteome</keyword>
<dbReference type="AlphaFoldDB" id="A0A922CUF6"/>
<comment type="caution">
    <text evidence="1">The sequence shown here is derived from an EMBL/GenBank/DDBJ whole genome shotgun (WGS) entry which is preliminary data.</text>
</comment>
<dbReference type="PANTHER" id="PTHR33050:SF7">
    <property type="entry name" value="RIBONUCLEASE H"/>
    <property type="match status" value="1"/>
</dbReference>
<dbReference type="PANTHER" id="PTHR33050">
    <property type="entry name" value="REVERSE TRANSCRIPTASE DOMAIN-CONTAINING PROTEIN"/>
    <property type="match status" value="1"/>
</dbReference>
<name>A0A922CUF6_MANSE</name>
<gene>
    <name evidence="1" type="ORF">O3G_MSEX011063</name>
</gene>
<dbReference type="EMBL" id="JH668596">
    <property type="protein sequence ID" value="KAG6458782.1"/>
    <property type="molecule type" value="Genomic_DNA"/>
</dbReference>
<accession>A0A922CUF6</accession>
<sequence length="274" mass="31592">MHENPVILEQQTTVATEYLKNLGWQINQAKSSTIPSTTIEYLGITWNTSQNTKGLSIPKIQQLQKFIQDLWRKAQWSWYDAKLILGRLNFASFTVPLGRLHCRQLQKSARLLSQTRPHRKHYIPDAAPEQLKWWIENLHKRSPIHYPGPSIFVTTDAAEGGWGAIANGRHLWGKWTHCQRKWHSNLKELWAVHEVLQSLGAEIRHWTIMVPSDNRTTVAYINKHGGTRSARLLKATTQILELCDLMDCHLIARYIPGIYNGIADRLSREKALPE</sequence>